<dbReference type="AlphaFoldDB" id="A0A6M1QQW6"/>
<dbReference type="InterPro" id="IPR015927">
    <property type="entry name" value="Peptidase_S24_S26A/B/C"/>
</dbReference>
<dbReference type="RefSeq" id="WP_165109879.1">
    <property type="nucleotide sequence ID" value="NZ_JAALAA010000003.1"/>
</dbReference>
<dbReference type="Gene3D" id="2.10.109.10">
    <property type="entry name" value="Umud Fragment, subunit A"/>
    <property type="match status" value="1"/>
</dbReference>
<dbReference type="InterPro" id="IPR036286">
    <property type="entry name" value="LexA/Signal_pep-like_sf"/>
</dbReference>
<evidence type="ECO:0000259" key="1">
    <source>
        <dbReference type="Pfam" id="PF00717"/>
    </source>
</evidence>
<protein>
    <submittedName>
        <fullName evidence="2">Peptidase S24</fullName>
    </submittedName>
</protein>
<dbReference type="EMBL" id="JAALAA010000003">
    <property type="protein sequence ID" value="NGN92123.1"/>
    <property type="molecule type" value="Genomic_DNA"/>
</dbReference>
<keyword evidence="3" id="KW-1185">Reference proteome</keyword>
<dbReference type="Pfam" id="PF00717">
    <property type="entry name" value="Peptidase_S24"/>
    <property type="match status" value="1"/>
</dbReference>
<comment type="caution">
    <text evidence="2">The sequence shown here is derived from an EMBL/GenBank/DDBJ whole genome shotgun (WGS) entry which is preliminary data.</text>
</comment>
<feature type="domain" description="Peptidase S24/S26A/S26B/S26C" evidence="1">
    <location>
        <begin position="24"/>
        <end position="111"/>
    </location>
</feature>
<accession>A0A6M1QQW6</accession>
<dbReference type="SUPFAM" id="SSF51306">
    <property type="entry name" value="LexA/Signal peptidase"/>
    <property type="match status" value="1"/>
</dbReference>
<reference evidence="2 3" key="1">
    <citation type="submission" date="2020-02" db="EMBL/GenBank/DDBJ databases">
        <title>Whole-genome analyses of novel actinobacteria.</title>
        <authorList>
            <person name="Sahin N."/>
        </authorList>
    </citation>
    <scope>NUCLEOTIDE SEQUENCE [LARGE SCALE GENOMIC DNA]</scope>
    <source>
        <strain evidence="2 3">KC13</strain>
    </source>
</reference>
<name>A0A6M1QQW6_9ACTN</name>
<gene>
    <name evidence="2" type="ORF">G5C66_05150</name>
</gene>
<sequence>MEHTGRKAPRYSDDHVVPFGTALVRGPSMEPSLRDGDRLLVAYGRTPVEGSVLVARFPDGAIVVKRAADRRTTYSGRPAWWLLSDNPDAPNAMDSRHRGPVADADVIGVVVARLWPRPRLLRPSLDEGSR</sequence>
<evidence type="ECO:0000313" key="2">
    <source>
        <dbReference type="EMBL" id="NGN92123.1"/>
    </source>
</evidence>
<organism evidence="2 3">
    <name type="scientific">Nocardioides turkmenicus</name>
    <dbReference type="NCBI Taxonomy" id="2711220"/>
    <lineage>
        <taxon>Bacteria</taxon>
        <taxon>Bacillati</taxon>
        <taxon>Actinomycetota</taxon>
        <taxon>Actinomycetes</taxon>
        <taxon>Propionibacteriales</taxon>
        <taxon>Nocardioidaceae</taxon>
        <taxon>Nocardioides</taxon>
    </lineage>
</organism>
<dbReference type="Proteomes" id="UP000483261">
    <property type="component" value="Unassembled WGS sequence"/>
</dbReference>
<proteinExistence type="predicted"/>
<evidence type="ECO:0000313" key="3">
    <source>
        <dbReference type="Proteomes" id="UP000483261"/>
    </source>
</evidence>
<dbReference type="CDD" id="cd06462">
    <property type="entry name" value="Peptidase_S24_S26"/>
    <property type="match status" value="1"/>
</dbReference>